<reference evidence="2" key="1">
    <citation type="submission" date="2006-01" db="EMBL/GenBank/DDBJ databases">
        <title>Complete sequence of Novosphingobium aromaticivorans DSM 12444.</title>
        <authorList>
            <consortium name="US DOE Joint Genome Institute"/>
            <person name="Copeland A."/>
            <person name="Lucas S."/>
            <person name="Lapidus A."/>
            <person name="Barry K."/>
            <person name="Detter J.C."/>
            <person name="Glavina T."/>
            <person name="Hammon N."/>
            <person name="Israni S."/>
            <person name="Pitluck S."/>
            <person name="Chain P."/>
            <person name="Malfatti S."/>
            <person name="Shin M."/>
            <person name="Vergez L."/>
            <person name="Schmutz J."/>
            <person name="Larimer F."/>
            <person name="Land M."/>
            <person name="Kyrpides N."/>
            <person name="Ivanova N."/>
            <person name="Fredrickson J."/>
            <person name="Balkwill D."/>
            <person name="Romine M.F."/>
            <person name="Richardson P."/>
        </authorList>
    </citation>
    <scope>NUCLEOTIDE SEQUENCE [LARGE SCALE GENOMIC DNA]</scope>
    <source>
        <strain evidence="2">ATCC 700278 / DSM 12444 / CCUG 56034 / CIP 105152 / NBRC 16084 / F199</strain>
    </source>
</reference>
<dbReference type="Pfam" id="PF13618">
    <property type="entry name" value="Gluconate_2-dh3"/>
    <property type="match status" value="1"/>
</dbReference>
<evidence type="ECO:0000313" key="2">
    <source>
        <dbReference type="Proteomes" id="UP000009134"/>
    </source>
</evidence>
<dbReference type="InterPro" id="IPR027056">
    <property type="entry name" value="Gluconate_2DH_su3"/>
</dbReference>
<evidence type="ECO:0000313" key="1">
    <source>
        <dbReference type="EMBL" id="ABD25652.1"/>
    </source>
</evidence>
<dbReference type="PROSITE" id="PS51318">
    <property type="entry name" value="TAT"/>
    <property type="match status" value="1"/>
</dbReference>
<organism evidence="1 2">
    <name type="scientific">Novosphingobium aromaticivorans (strain ATCC 700278 / DSM 12444 / CCUG 56034 / CIP 105152 / NBRC 16084 / F199)</name>
    <dbReference type="NCBI Taxonomy" id="279238"/>
    <lineage>
        <taxon>Bacteria</taxon>
        <taxon>Pseudomonadati</taxon>
        <taxon>Pseudomonadota</taxon>
        <taxon>Alphaproteobacteria</taxon>
        <taxon>Sphingomonadales</taxon>
        <taxon>Sphingomonadaceae</taxon>
        <taxon>Novosphingobium</taxon>
    </lineage>
</organism>
<sequence length="214" mass="22700">MAKGRQGGWNRRDFIGATALLALAIGVPVAAVRLTHLDAEDAPSDRQRMVMKDVSQLVIPRTGTPGAGETGAGDFAILALAHGLDGTRKPMASAATPAFGASVERFLRNDGSLRHVAWLERILDDRAGGDFLGRPVAERGRLLAALDAEAFAEGAGEHPWKAIKGLILTGYYTGEVGGSQELQYVHVPGRFDPDLPLTPGFRAISSDWTAVDFG</sequence>
<accession>Q2G921</accession>
<gene>
    <name evidence="1" type="ordered locus">Saro_1207</name>
</gene>
<dbReference type="InterPro" id="IPR006311">
    <property type="entry name" value="TAT_signal"/>
</dbReference>
<dbReference type="RefSeq" id="WP_011444866.1">
    <property type="nucleotide sequence ID" value="NC_007794.1"/>
</dbReference>
<dbReference type="STRING" id="279238.Saro_1207"/>
<protein>
    <submittedName>
        <fullName evidence="1">Twin-arginine translocation pathway signal</fullName>
    </submittedName>
</protein>
<dbReference type="Proteomes" id="UP000009134">
    <property type="component" value="Chromosome"/>
</dbReference>
<dbReference type="HOGENOM" id="CLU_089930_0_0_5"/>
<keyword evidence="2" id="KW-1185">Reference proteome</keyword>
<proteinExistence type="predicted"/>
<name>Q2G921_NOVAD</name>
<dbReference type="AlphaFoldDB" id="Q2G921"/>
<dbReference type="KEGG" id="nar:Saro_1207"/>
<dbReference type="EMBL" id="CP000248">
    <property type="protein sequence ID" value="ABD25652.1"/>
    <property type="molecule type" value="Genomic_DNA"/>
</dbReference>
<dbReference type="eggNOG" id="ENOG50349UK">
    <property type="taxonomic scope" value="Bacteria"/>
</dbReference>